<dbReference type="Gene3D" id="3.90.1570.10">
    <property type="entry name" value="tt1808, chain A"/>
    <property type="match status" value="1"/>
</dbReference>
<keyword evidence="2" id="KW-0378">Hydrolase</keyword>
<keyword evidence="3" id="KW-1185">Reference proteome</keyword>
<proteinExistence type="predicted"/>
<evidence type="ECO:0000313" key="3">
    <source>
        <dbReference type="Proteomes" id="UP000295807"/>
    </source>
</evidence>
<evidence type="ECO:0000313" key="2">
    <source>
        <dbReference type="EMBL" id="TCS88838.1"/>
    </source>
</evidence>
<dbReference type="InterPro" id="IPR011335">
    <property type="entry name" value="Restrct_endonuc-II-like"/>
</dbReference>
<dbReference type="EMBL" id="SMAD01000002">
    <property type="protein sequence ID" value="TCS88838.1"/>
    <property type="molecule type" value="Genomic_DNA"/>
</dbReference>
<dbReference type="AlphaFoldDB" id="A0A4R3KUN5"/>
<dbReference type="PANTHER" id="PTHR36558">
    <property type="entry name" value="GLR1098 PROTEIN"/>
    <property type="match status" value="1"/>
</dbReference>
<gene>
    <name evidence="2" type="ORF">EDD80_10228</name>
</gene>
<comment type="caution">
    <text evidence="2">The sequence shown here is derived from an EMBL/GenBank/DDBJ whole genome shotgun (WGS) entry which is preliminary data.</text>
</comment>
<organism evidence="2 3">
    <name type="scientific">Anseongella ginsenosidimutans</name>
    <dbReference type="NCBI Taxonomy" id="496056"/>
    <lineage>
        <taxon>Bacteria</taxon>
        <taxon>Pseudomonadati</taxon>
        <taxon>Bacteroidota</taxon>
        <taxon>Sphingobacteriia</taxon>
        <taxon>Sphingobacteriales</taxon>
        <taxon>Sphingobacteriaceae</taxon>
        <taxon>Anseongella</taxon>
    </lineage>
</organism>
<name>A0A4R3KUN5_9SPHI</name>
<dbReference type="RefSeq" id="WP_132127960.1">
    <property type="nucleotide sequence ID" value="NZ_CP042432.1"/>
</dbReference>
<reference evidence="2 3" key="1">
    <citation type="submission" date="2019-03" db="EMBL/GenBank/DDBJ databases">
        <title>Genomic Encyclopedia of Type Strains, Phase IV (KMG-IV): sequencing the most valuable type-strain genomes for metagenomic binning, comparative biology and taxonomic classification.</title>
        <authorList>
            <person name="Goeker M."/>
        </authorList>
    </citation>
    <scope>NUCLEOTIDE SEQUENCE [LARGE SCALE GENOMIC DNA]</scope>
    <source>
        <strain evidence="2 3">DSM 21100</strain>
    </source>
</reference>
<dbReference type="OrthoDB" id="668969at2"/>
<accession>A0A4R3KUN5</accession>
<dbReference type="InterPro" id="IPR008538">
    <property type="entry name" value="Uma2"/>
</dbReference>
<keyword evidence="2" id="KW-0540">Nuclease</keyword>
<feature type="domain" description="Putative restriction endonuclease" evidence="1">
    <location>
        <begin position="20"/>
        <end position="160"/>
    </location>
</feature>
<sequence>MENNEVNEAAPRYYPRMTAEEYLEWERGQEFKHEYHDGEIVVMQGAALNHNYVNMNLIGPIAMHLRDKPCDVFANDLRTEAKAANSYYYPDIAIVCGEPDSPDEKRDMICNPAVVIEVLSPSTRFYDIHRKKPSYMLLPSLKEYIMVDSTSVMVNTIRKKPADSLESGAWESDVLKDLSGQLTIPTIGLSIPLSEIYRKVDFNRRSRL</sequence>
<dbReference type="InterPro" id="IPR012296">
    <property type="entry name" value="Nuclease_put_TT1808"/>
</dbReference>
<dbReference type="GO" id="GO:0004519">
    <property type="term" value="F:endonuclease activity"/>
    <property type="evidence" value="ECO:0007669"/>
    <property type="project" value="UniProtKB-KW"/>
</dbReference>
<evidence type="ECO:0000259" key="1">
    <source>
        <dbReference type="Pfam" id="PF05685"/>
    </source>
</evidence>
<dbReference type="Proteomes" id="UP000295807">
    <property type="component" value="Unassembled WGS sequence"/>
</dbReference>
<dbReference type="CDD" id="cd06260">
    <property type="entry name" value="DUF820-like"/>
    <property type="match status" value="1"/>
</dbReference>
<dbReference type="Pfam" id="PF05685">
    <property type="entry name" value="Uma2"/>
    <property type="match status" value="1"/>
</dbReference>
<dbReference type="SUPFAM" id="SSF52980">
    <property type="entry name" value="Restriction endonuclease-like"/>
    <property type="match status" value="1"/>
</dbReference>
<protein>
    <submittedName>
        <fullName evidence="2">Uma2 family endonuclease</fullName>
    </submittedName>
</protein>
<dbReference type="PANTHER" id="PTHR36558:SF1">
    <property type="entry name" value="RESTRICTION ENDONUCLEASE DOMAIN-CONTAINING PROTEIN-RELATED"/>
    <property type="match status" value="1"/>
</dbReference>
<keyword evidence="2" id="KW-0255">Endonuclease</keyword>